<reference evidence="2 3" key="1">
    <citation type="submission" date="2015-05" db="EMBL/GenBank/DDBJ databases">
        <title>Draft genome sequence of Microvirga vignae strain BR3299, a novel nitrogen fixing bacteria isolated from Brazil semi-aired region.</title>
        <authorList>
            <person name="Zilli J.E."/>
            <person name="Passos S.R."/>
            <person name="Leite J."/>
            <person name="Baldani J.I."/>
            <person name="Xavier G.R."/>
            <person name="Rumjaneck N.G."/>
            <person name="Simoes-Araujo J.L."/>
        </authorList>
    </citation>
    <scope>NUCLEOTIDE SEQUENCE [LARGE SCALE GENOMIC DNA]</scope>
    <source>
        <strain evidence="2 3">BR3299</strain>
    </source>
</reference>
<accession>A0A0H1R4G1</accession>
<comment type="caution">
    <text evidence="2">The sequence shown here is derived from an EMBL/GenBank/DDBJ whole genome shotgun (WGS) entry which is preliminary data.</text>
</comment>
<evidence type="ECO:0000313" key="3">
    <source>
        <dbReference type="Proteomes" id="UP000035489"/>
    </source>
</evidence>
<evidence type="ECO:0000256" key="1">
    <source>
        <dbReference type="SAM" id="MobiDB-lite"/>
    </source>
</evidence>
<dbReference type="PATRIC" id="fig|1225564.3.peg.691"/>
<dbReference type="Proteomes" id="UP000035489">
    <property type="component" value="Unassembled WGS sequence"/>
</dbReference>
<evidence type="ECO:0000313" key="2">
    <source>
        <dbReference type="EMBL" id="KLK89701.1"/>
    </source>
</evidence>
<gene>
    <name evidence="2" type="ORF">AA309_29730</name>
</gene>
<protein>
    <submittedName>
        <fullName evidence="2">Uncharacterized protein</fullName>
    </submittedName>
</protein>
<feature type="region of interest" description="Disordered" evidence="1">
    <location>
        <begin position="64"/>
        <end position="95"/>
    </location>
</feature>
<dbReference type="AlphaFoldDB" id="A0A0H1R4G1"/>
<proteinExistence type="predicted"/>
<organism evidence="2 3">
    <name type="scientific">Microvirga vignae</name>
    <dbReference type="NCBI Taxonomy" id="1225564"/>
    <lineage>
        <taxon>Bacteria</taxon>
        <taxon>Pseudomonadati</taxon>
        <taxon>Pseudomonadota</taxon>
        <taxon>Alphaproteobacteria</taxon>
        <taxon>Hyphomicrobiales</taxon>
        <taxon>Methylobacteriaceae</taxon>
        <taxon>Microvirga</taxon>
    </lineage>
</organism>
<dbReference type="EMBL" id="LCYG01000127">
    <property type="protein sequence ID" value="KLK89701.1"/>
    <property type="molecule type" value="Genomic_DNA"/>
</dbReference>
<sequence length="120" mass="13751">MESFFEGAVTRVDVPTSEGRVFVVELTHEVILDSERHIRPGVQDYVRYECRNDFPGRIEVLSEDKQAEEPPVVEPGLRGMSETEPSAEAELSSERLQVEIERRPARKQLRLVAALFRRAK</sequence>
<name>A0A0H1R4G1_9HYPH</name>
<keyword evidence="3" id="KW-1185">Reference proteome</keyword>